<proteinExistence type="predicted"/>
<accession>A0A6S6QNJ9</accession>
<evidence type="ECO:0000313" key="2">
    <source>
        <dbReference type="Proteomes" id="UP000515317"/>
    </source>
</evidence>
<protein>
    <submittedName>
        <fullName evidence="1">Uncharacterized protein</fullName>
    </submittedName>
</protein>
<dbReference type="Proteomes" id="UP000515317">
    <property type="component" value="Chromosome"/>
</dbReference>
<organism evidence="1 2">
    <name type="scientific">Terrihabitans soli</name>
    <dbReference type="NCBI Taxonomy" id="708113"/>
    <lineage>
        <taxon>Bacteria</taxon>
        <taxon>Pseudomonadati</taxon>
        <taxon>Pseudomonadota</taxon>
        <taxon>Alphaproteobacteria</taxon>
        <taxon>Hyphomicrobiales</taxon>
        <taxon>Terrihabitans</taxon>
    </lineage>
</organism>
<dbReference type="AlphaFoldDB" id="A0A6S6QNJ9"/>
<dbReference type="KEGG" id="tso:IZ6_17310"/>
<dbReference type="EMBL" id="AP023361">
    <property type="protein sequence ID" value="BCJ90996.1"/>
    <property type="molecule type" value="Genomic_DNA"/>
</dbReference>
<reference evidence="1 2" key="1">
    <citation type="submission" date="2020-08" db="EMBL/GenBank/DDBJ databases">
        <title>Genome sequence of Rhizobiales bacterium strain IZ6.</title>
        <authorList>
            <person name="Nakai R."/>
            <person name="Naganuma T."/>
        </authorList>
    </citation>
    <scope>NUCLEOTIDE SEQUENCE [LARGE SCALE GENOMIC DNA]</scope>
    <source>
        <strain evidence="1 2">IZ6</strain>
    </source>
</reference>
<name>A0A6S6QNJ9_9HYPH</name>
<keyword evidence="2" id="KW-1185">Reference proteome</keyword>
<gene>
    <name evidence="1" type="ORF">IZ6_17310</name>
</gene>
<sequence>MLSQHANEIAGGHLGGIEGCGACLGQEDPGRDNEAKADKDRGYAYLLPKGKQGLARSETGKI</sequence>
<evidence type="ECO:0000313" key="1">
    <source>
        <dbReference type="EMBL" id="BCJ90996.1"/>
    </source>
</evidence>